<dbReference type="InterPro" id="IPR020449">
    <property type="entry name" value="Tscrpt_reg_AraC-type_HTH"/>
</dbReference>
<dbReference type="SUPFAM" id="SSF46689">
    <property type="entry name" value="Homeodomain-like"/>
    <property type="match status" value="2"/>
</dbReference>
<dbReference type="GO" id="GO:0043565">
    <property type="term" value="F:sequence-specific DNA binding"/>
    <property type="evidence" value="ECO:0007669"/>
    <property type="project" value="InterPro"/>
</dbReference>
<feature type="domain" description="HTH araC/xylS-type" evidence="4">
    <location>
        <begin position="171"/>
        <end position="270"/>
    </location>
</feature>
<dbReference type="InterPro" id="IPR009057">
    <property type="entry name" value="Homeodomain-like_sf"/>
</dbReference>
<protein>
    <submittedName>
        <fullName evidence="5">AraC family transcriptional regulator</fullName>
    </submittedName>
</protein>
<dbReference type="PROSITE" id="PS01124">
    <property type="entry name" value="HTH_ARAC_FAMILY_2"/>
    <property type="match status" value="1"/>
</dbReference>
<keyword evidence="2" id="KW-0238">DNA-binding</keyword>
<dbReference type="PROSITE" id="PS00041">
    <property type="entry name" value="HTH_ARAC_FAMILY_1"/>
    <property type="match status" value="1"/>
</dbReference>
<keyword evidence="1" id="KW-0805">Transcription regulation</keyword>
<dbReference type="PANTHER" id="PTHR43280">
    <property type="entry name" value="ARAC-FAMILY TRANSCRIPTIONAL REGULATOR"/>
    <property type="match status" value="1"/>
</dbReference>
<dbReference type="Gene3D" id="1.10.10.60">
    <property type="entry name" value="Homeodomain-like"/>
    <property type="match status" value="2"/>
</dbReference>
<evidence type="ECO:0000256" key="1">
    <source>
        <dbReference type="ARBA" id="ARBA00023015"/>
    </source>
</evidence>
<dbReference type="EMBL" id="JGZM01000002">
    <property type="protein sequence ID" value="KFI88573.1"/>
    <property type="molecule type" value="Genomic_DNA"/>
</dbReference>
<dbReference type="SMART" id="SM00342">
    <property type="entry name" value="HTH_ARAC"/>
    <property type="match status" value="1"/>
</dbReference>
<comment type="caution">
    <text evidence="5">The sequence shown here is derived from an EMBL/GenBank/DDBJ whole genome shotgun (WGS) entry which is preliminary data.</text>
</comment>
<dbReference type="Gene3D" id="2.60.120.280">
    <property type="entry name" value="Regulatory protein AraC"/>
    <property type="match status" value="1"/>
</dbReference>
<dbReference type="AlphaFoldDB" id="A0A087CZ73"/>
<dbReference type="Proteomes" id="UP000029040">
    <property type="component" value="Unassembled WGS sequence"/>
</dbReference>
<sequence>MIITLSNRKRGKDVMPLEVNILGYNHKQETIDRPRGMSLYQWFYCERGSGALTVDDQRMVIREKQGFLLHPHVTHTYRPLSDDWTVHFVGFKGPMCATLLMQLGMYDSGAYYFSDPDFFRDRIADMFHLYMRDRQDHNGIAAACFHLLLGLSERISQVEHIGTYNANPIVDRAISAIERRYMEPLSIEDIAAEAGVSNEYLCSLFKKTVGQTVHHFLTVTRIVNARLQLLQFPDRPIADIATDCGFRSASHFCSVFRKHSGSTPAKYRQTANISDLHN</sequence>
<dbReference type="InterPro" id="IPR018060">
    <property type="entry name" value="HTH_AraC"/>
</dbReference>
<evidence type="ECO:0000256" key="2">
    <source>
        <dbReference type="ARBA" id="ARBA00023125"/>
    </source>
</evidence>
<dbReference type="Pfam" id="PF02311">
    <property type="entry name" value="AraC_binding"/>
    <property type="match status" value="1"/>
</dbReference>
<gene>
    <name evidence="5" type="ORF">BSAE_0330</name>
</gene>
<dbReference type="GeneID" id="92942144"/>
<evidence type="ECO:0000259" key="4">
    <source>
        <dbReference type="PROSITE" id="PS01124"/>
    </source>
</evidence>
<reference evidence="5 6" key="1">
    <citation type="submission" date="2014-03" db="EMBL/GenBank/DDBJ databases">
        <title>Genomics of Bifidobacteria.</title>
        <authorList>
            <person name="Ventura M."/>
            <person name="Milani C."/>
            <person name="Lugli G.A."/>
        </authorList>
    </citation>
    <scope>NUCLEOTIDE SEQUENCE [LARGE SCALE GENOMIC DNA]</scope>
    <source>
        <strain evidence="5 6">LMG 14934</strain>
    </source>
</reference>
<dbReference type="PANTHER" id="PTHR43280:SF28">
    <property type="entry name" value="HTH-TYPE TRANSCRIPTIONAL ACTIVATOR RHAS"/>
    <property type="match status" value="1"/>
</dbReference>
<evidence type="ECO:0000313" key="5">
    <source>
        <dbReference type="EMBL" id="KFI88573.1"/>
    </source>
</evidence>
<proteinExistence type="predicted"/>
<evidence type="ECO:0000256" key="3">
    <source>
        <dbReference type="ARBA" id="ARBA00023163"/>
    </source>
</evidence>
<evidence type="ECO:0000313" key="6">
    <source>
        <dbReference type="Proteomes" id="UP000029040"/>
    </source>
</evidence>
<dbReference type="SUPFAM" id="SSF51215">
    <property type="entry name" value="Regulatory protein AraC"/>
    <property type="match status" value="1"/>
</dbReference>
<dbReference type="GO" id="GO:0003700">
    <property type="term" value="F:DNA-binding transcription factor activity"/>
    <property type="evidence" value="ECO:0007669"/>
    <property type="project" value="InterPro"/>
</dbReference>
<dbReference type="RefSeq" id="WP_152595003.1">
    <property type="nucleotide sequence ID" value="NZ_JDTM01000002.1"/>
</dbReference>
<name>A0A087CZ73_9BIFI</name>
<keyword evidence="3" id="KW-0804">Transcription</keyword>
<dbReference type="InterPro" id="IPR018062">
    <property type="entry name" value="HTH_AraC-typ_CS"/>
</dbReference>
<organism evidence="5 6">
    <name type="scientific">Bifidobacterium pullorum subsp. saeculare DSM 6531 = LMG 14934</name>
    <dbReference type="NCBI Taxonomy" id="1437611"/>
    <lineage>
        <taxon>Bacteria</taxon>
        <taxon>Bacillati</taxon>
        <taxon>Actinomycetota</taxon>
        <taxon>Actinomycetes</taxon>
        <taxon>Bifidobacteriales</taxon>
        <taxon>Bifidobacteriaceae</taxon>
        <taxon>Bifidobacterium</taxon>
    </lineage>
</organism>
<accession>A0A087CZ73</accession>
<dbReference type="PRINTS" id="PR00032">
    <property type="entry name" value="HTHARAC"/>
</dbReference>
<dbReference type="InterPro" id="IPR037923">
    <property type="entry name" value="HTH-like"/>
</dbReference>
<dbReference type="InterPro" id="IPR003313">
    <property type="entry name" value="AraC-bd"/>
</dbReference>
<dbReference type="Pfam" id="PF12833">
    <property type="entry name" value="HTH_18"/>
    <property type="match status" value="1"/>
</dbReference>